<accession>A0AAN1GR72</accession>
<organism evidence="2 3">
    <name type="scientific">Phaeobacter piscinae</name>
    <dbReference type="NCBI Taxonomy" id="1580596"/>
    <lineage>
        <taxon>Bacteria</taxon>
        <taxon>Pseudomonadati</taxon>
        <taxon>Pseudomonadota</taxon>
        <taxon>Alphaproteobacteria</taxon>
        <taxon>Rhodobacterales</taxon>
        <taxon>Roseobacteraceae</taxon>
        <taxon>Phaeobacter</taxon>
    </lineage>
</organism>
<name>A0AAN1GR72_9RHOB</name>
<evidence type="ECO:0000313" key="2">
    <source>
        <dbReference type="EMBL" id="ATG43641.1"/>
    </source>
</evidence>
<gene>
    <name evidence="2" type="ORF">PhaeoP13_01704</name>
</gene>
<sequence>MRTAAACLSASLMLVTSFAHAEAPAIGSSFKGLAFDVTGVRLDQNAADSLMARDPNFRLKQREWKDSQGKPVRDDIVEQNFATGNIMTVRETVKVSVTPWHSGNLIQQIIRQVAIKSDDQKPTVDDFVAATTAKYGEPSQVIGKGIFGRQATQMRYFIKDGAIANVPCYEPDQSWFNPMTYDQERLTTYRSVLQEIDDGHCDAVLSVFYTTDYKNRERIVDYGAVARDFRVEAASFIRDFEERRRATEERQQATPKGEPKL</sequence>
<evidence type="ECO:0000313" key="3">
    <source>
        <dbReference type="Proteomes" id="UP000218606"/>
    </source>
</evidence>
<feature type="signal peptide" evidence="1">
    <location>
        <begin position="1"/>
        <end position="21"/>
    </location>
</feature>
<proteinExistence type="predicted"/>
<dbReference type="RefSeq" id="WP_145958069.1">
    <property type="nucleotide sequence ID" value="NZ_CP010767.1"/>
</dbReference>
<dbReference type="AlphaFoldDB" id="A0AAN1GR72"/>
<dbReference type="EMBL" id="CP010767">
    <property type="protein sequence ID" value="ATG43641.1"/>
    <property type="molecule type" value="Genomic_DNA"/>
</dbReference>
<feature type="chain" id="PRO_5042988804" evidence="1">
    <location>
        <begin position="22"/>
        <end position="261"/>
    </location>
</feature>
<evidence type="ECO:0000256" key="1">
    <source>
        <dbReference type="SAM" id="SignalP"/>
    </source>
</evidence>
<protein>
    <submittedName>
        <fullName evidence="2">Uncharacterized protein</fullName>
    </submittedName>
</protein>
<keyword evidence="1" id="KW-0732">Signal</keyword>
<dbReference type="Proteomes" id="UP000218606">
    <property type="component" value="Chromosome"/>
</dbReference>
<reference evidence="2 3" key="1">
    <citation type="journal article" date="2017" name="Front. Microbiol.">
        <title>Phaeobacter piscinae sp. nov., a species of the Roseobacter group and potential aquaculture probiont.</title>
        <authorList>
            <person name="Sonnenschein E.C."/>
            <person name="Phippen C.B.W."/>
            <person name="Nielsen K.F."/>
            <person name="Mateiu R.V."/>
            <person name="Melchiorsen J."/>
            <person name="Gram L."/>
            <person name="Overmann J."/>
            <person name="Freese H.M."/>
        </authorList>
    </citation>
    <scope>NUCLEOTIDE SEQUENCE [LARGE SCALE GENOMIC DNA]</scope>
    <source>
        <strain evidence="2 3">P13</strain>
    </source>
</reference>